<keyword evidence="1" id="KW-0479">Metal-binding</keyword>
<dbReference type="Proteomes" id="UP000199708">
    <property type="component" value="Unassembled WGS sequence"/>
</dbReference>
<accession>A0A1G7QFW1</accession>
<evidence type="ECO:0000313" key="4">
    <source>
        <dbReference type="Proteomes" id="UP000199708"/>
    </source>
</evidence>
<feature type="binding site" evidence="1">
    <location>
        <position position="139"/>
    </location>
    <ligand>
        <name>a divalent metal cation</name>
        <dbReference type="ChEBI" id="CHEBI:60240"/>
        <label>2</label>
    </ligand>
</feature>
<dbReference type="PANTHER" id="PTHR47176:SF1">
    <property type="entry name" value="OS04G0577500 PROTEIN"/>
    <property type="match status" value="1"/>
</dbReference>
<feature type="binding site" evidence="1">
    <location>
        <position position="214"/>
    </location>
    <ligand>
        <name>a divalent metal cation</name>
        <dbReference type="ChEBI" id="CHEBI:60240"/>
        <label>1</label>
    </ligand>
</feature>
<dbReference type="PIRSF" id="PIRSF005902">
    <property type="entry name" value="DNase_TatD"/>
    <property type="match status" value="1"/>
</dbReference>
<keyword evidence="4" id="KW-1185">Reference proteome</keyword>
<dbReference type="OrthoDB" id="9810005at2"/>
<dbReference type="STRING" id="120956.SAMN05421791_10275"/>
<dbReference type="GO" id="GO:0016788">
    <property type="term" value="F:hydrolase activity, acting on ester bonds"/>
    <property type="evidence" value="ECO:0007669"/>
    <property type="project" value="InterPro"/>
</dbReference>
<dbReference type="EMBL" id="FNCK01000002">
    <property type="protein sequence ID" value="SDF97394.1"/>
    <property type="molecule type" value="Genomic_DNA"/>
</dbReference>
<evidence type="ECO:0000256" key="1">
    <source>
        <dbReference type="PIRSR" id="PIRSR005902-1"/>
    </source>
</evidence>
<keyword evidence="2" id="KW-0175">Coiled coil</keyword>
<feature type="binding site" evidence="1">
    <location>
        <position position="166"/>
    </location>
    <ligand>
        <name>a divalent metal cation</name>
        <dbReference type="ChEBI" id="CHEBI:60240"/>
        <label>2</label>
    </ligand>
</feature>
<sequence length="267" mass="30730">MQWLDSHYHFDFIKDSNARYLFLQELVKEEITIVAQTVTPSGFSLLKQSLDKLNLKPGQTPYLSLGFHPWWIESKSQADKELAIFRKELTKSQLIGEVGLDFSVKGLEKAQENLQVYVFSEILKALTDHTEQRFILSIHAVRSASKVLDLLEEVGAPSDKILPILHRFNGTSDELTRHRDMGGYLSVHPSMLKSKKGRAYLQQMSGDHLLLESDLPDGPQDEWEAEEVEQRVKDLKEMLNQTVDKLSSIRQENMAELILKTQNRLYY</sequence>
<evidence type="ECO:0000313" key="3">
    <source>
        <dbReference type="EMBL" id="SDF97394.1"/>
    </source>
</evidence>
<feature type="binding site" evidence="1">
    <location>
        <position position="97"/>
    </location>
    <ligand>
        <name>a divalent metal cation</name>
        <dbReference type="ChEBI" id="CHEBI:60240"/>
        <label>1</label>
    </ligand>
</feature>
<dbReference type="InterPro" id="IPR001130">
    <property type="entry name" value="TatD-like"/>
</dbReference>
<dbReference type="RefSeq" id="WP_090289168.1">
    <property type="nucleotide sequence ID" value="NZ_FNCK01000002.1"/>
</dbReference>
<reference evidence="3 4" key="1">
    <citation type="submission" date="2016-10" db="EMBL/GenBank/DDBJ databases">
        <authorList>
            <person name="de Groot N.N."/>
        </authorList>
    </citation>
    <scope>NUCLEOTIDE SEQUENCE [LARGE SCALE GENOMIC DNA]</scope>
    <source>
        <strain evidence="3 4">ATCC BAA-466</strain>
    </source>
</reference>
<gene>
    <name evidence="3" type="ORF">SAMN05421791_10275</name>
</gene>
<feature type="coiled-coil region" evidence="2">
    <location>
        <begin position="225"/>
        <end position="252"/>
    </location>
</feature>
<dbReference type="Gene3D" id="3.20.20.140">
    <property type="entry name" value="Metal-dependent hydrolases"/>
    <property type="match status" value="1"/>
</dbReference>
<dbReference type="GO" id="GO:0046872">
    <property type="term" value="F:metal ion binding"/>
    <property type="evidence" value="ECO:0007669"/>
    <property type="project" value="UniProtKB-KW"/>
</dbReference>
<feature type="binding site" evidence="1">
    <location>
        <position position="7"/>
    </location>
    <ligand>
        <name>a divalent metal cation</name>
        <dbReference type="ChEBI" id="CHEBI:60240"/>
        <label>1</label>
    </ligand>
</feature>
<dbReference type="PANTHER" id="PTHR47176">
    <property type="entry name" value="OSJNBA0020J04.13 PROTEIN"/>
    <property type="match status" value="1"/>
</dbReference>
<dbReference type="AlphaFoldDB" id="A0A1G7QFW1"/>
<dbReference type="InterPro" id="IPR032466">
    <property type="entry name" value="Metal_Hydrolase"/>
</dbReference>
<name>A0A1G7QFW1_9LACT</name>
<evidence type="ECO:0000256" key="2">
    <source>
        <dbReference type="SAM" id="Coils"/>
    </source>
</evidence>
<proteinExistence type="predicted"/>
<organism evidence="3 4">
    <name type="scientific">Facklamia miroungae</name>
    <dbReference type="NCBI Taxonomy" id="120956"/>
    <lineage>
        <taxon>Bacteria</taxon>
        <taxon>Bacillati</taxon>
        <taxon>Bacillota</taxon>
        <taxon>Bacilli</taxon>
        <taxon>Lactobacillales</taxon>
        <taxon>Aerococcaceae</taxon>
        <taxon>Facklamia</taxon>
    </lineage>
</organism>
<protein>
    <submittedName>
        <fullName evidence="3">TatD DNase family protein</fullName>
    </submittedName>
</protein>
<dbReference type="SUPFAM" id="SSF51556">
    <property type="entry name" value="Metallo-dependent hydrolases"/>
    <property type="match status" value="1"/>
</dbReference>
<feature type="binding site" evidence="1">
    <location>
        <position position="9"/>
    </location>
    <ligand>
        <name>a divalent metal cation</name>
        <dbReference type="ChEBI" id="CHEBI:60240"/>
        <label>1</label>
    </ligand>
</feature>
<dbReference type="Pfam" id="PF01026">
    <property type="entry name" value="TatD_DNase"/>
    <property type="match status" value="1"/>
</dbReference>